<organism evidence="10 11">
    <name type="scientific">Acanthosepion pharaonis</name>
    <name type="common">Pharaoh cuttlefish</name>
    <name type="synonym">Sepia pharaonis</name>
    <dbReference type="NCBI Taxonomy" id="158019"/>
    <lineage>
        <taxon>Eukaryota</taxon>
        <taxon>Metazoa</taxon>
        <taxon>Spiralia</taxon>
        <taxon>Lophotrochozoa</taxon>
        <taxon>Mollusca</taxon>
        <taxon>Cephalopoda</taxon>
        <taxon>Coleoidea</taxon>
        <taxon>Decapodiformes</taxon>
        <taxon>Sepiida</taxon>
        <taxon>Sepiina</taxon>
        <taxon>Sepiidae</taxon>
        <taxon>Acanthosepion</taxon>
    </lineage>
</organism>
<dbReference type="Gene3D" id="2.60.120.260">
    <property type="entry name" value="Galactose-binding domain-like"/>
    <property type="match status" value="1"/>
</dbReference>
<dbReference type="OrthoDB" id="408532at2759"/>
<dbReference type="FunFam" id="2.60.120.260:FF:000027">
    <property type="entry name" value="Beta-glucuronidase"/>
    <property type="match status" value="1"/>
</dbReference>
<dbReference type="EMBL" id="CAHIKZ030004561">
    <property type="protein sequence ID" value="CAE1312335.1"/>
    <property type="molecule type" value="Genomic_DNA"/>
</dbReference>
<dbReference type="PROSITE" id="PS00608">
    <property type="entry name" value="GLYCOSYL_HYDROL_F2_2"/>
    <property type="match status" value="1"/>
</dbReference>
<dbReference type="InterPro" id="IPR006101">
    <property type="entry name" value="Glyco_hydro_2"/>
</dbReference>
<dbReference type="InterPro" id="IPR008979">
    <property type="entry name" value="Galactose-bd-like_sf"/>
</dbReference>
<comment type="function">
    <text evidence="1">Plays an important role in the degradation of dermatan and keratan sulfates.</text>
</comment>
<evidence type="ECO:0000313" key="11">
    <source>
        <dbReference type="Proteomes" id="UP000597762"/>
    </source>
</evidence>
<dbReference type="InterPro" id="IPR036156">
    <property type="entry name" value="Beta-gal/glucu_dom_sf"/>
</dbReference>
<reference evidence="10" key="1">
    <citation type="submission" date="2021-01" db="EMBL/GenBank/DDBJ databases">
        <authorList>
            <person name="Li R."/>
            <person name="Bekaert M."/>
        </authorList>
    </citation>
    <scope>NUCLEOTIDE SEQUENCE</scope>
    <source>
        <strain evidence="10">Farmed</strain>
    </source>
</reference>
<dbReference type="SUPFAM" id="SSF51445">
    <property type="entry name" value="(Trans)glycosidases"/>
    <property type="match status" value="1"/>
</dbReference>
<dbReference type="Pfam" id="PF02836">
    <property type="entry name" value="Glyco_hydro_2_C"/>
    <property type="match status" value="1"/>
</dbReference>
<keyword evidence="6 10" id="KW-0326">Glycosidase</keyword>
<dbReference type="FunFam" id="3.20.20.80:FF:000029">
    <property type="entry name" value="Beta-glucuronidase"/>
    <property type="match status" value="1"/>
</dbReference>
<evidence type="ECO:0000259" key="8">
    <source>
        <dbReference type="Pfam" id="PF02836"/>
    </source>
</evidence>
<dbReference type="SUPFAM" id="SSF49785">
    <property type="entry name" value="Galactose-binding domain-like"/>
    <property type="match status" value="1"/>
</dbReference>
<dbReference type="InterPro" id="IPR006104">
    <property type="entry name" value="Glyco_hydro_2_N"/>
</dbReference>
<evidence type="ECO:0000256" key="6">
    <source>
        <dbReference type="ARBA" id="ARBA00023295"/>
    </source>
</evidence>
<dbReference type="PANTHER" id="PTHR10066:SF67">
    <property type="entry name" value="BETA-GLUCURONIDASE"/>
    <property type="match status" value="1"/>
</dbReference>
<dbReference type="PRINTS" id="PR00132">
    <property type="entry name" value="GLHYDRLASE2"/>
</dbReference>
<dbReference type="GO" id="GO:0005615">
    <property type="term" value="C:extracellular space"/>
    <property type="evidence" value="ECO:0007669"/>
    <property type="project" value="TreeGrafter"/>
</dbReference>
<keyword evidence="11" id="KW-1185">Reference proteome</keyword>
<dbReference type="EC" id="3.2.1.31" evidence="3"/>
<dbReference type="PANTHER" id="PTHR10066">
    <property type="entry name" value="BETA-GLUCURONIDASE"/>
    <property type="match status" value="1"/>
</dbReference>
<comment type="similarity">
    <text evidence="2">Belongs to the glycosyl hydrolase 2 family.</text>
</comment>
<feature type="domain" description="Glycosyl hydrolases family 2 sugar binding" evidence="9">
    <location>
        <begin position="25"/>
        <end position="158"/>
    </location>
</feature>
<accession>A0A812E0D2</accession>
<dbReference type="Gene3D" id="3.20.20.80">
    <property type="entry name" value="Glycosidases"/>
    <property type="match status" value="1"/>
</dbReference>
<evidence type="ECO:0000256" key="4">
    <source>
        <dbReference type="ARBA" id="ARBA00016205"/>
    </source>
</evidence>
<dbReference type="InterPro" id="IPR017853">
    <property type="entry name" value="GH"/>
</dbReference>
<evidence type="ECO:0000256" key="5">
    <source>
        <dbReference type="ARBA" id="ARBA00022801"/>
    </source>
</evidence>
<dbReference type="InterPro" id="IPR006103">
    <property type="entry name" value="Glyco_hydro_2_cat"/>
</dbReference>
<dbReference type="SUPFAM" id="SSF49303">
    <property type="entry name" value="beta-Galactosidase/glucuronidase domain"/>
    <property type="match status" value="1"/>
</dbReference>
<protein>
    <recommendedName>
        <fullName evidence="4">Beta-glucuronidase</fullName>
        <ecNumber evidence="3">3.2.1.31</ecNumber>
    </recommendedName>
</protein>
<dbReference type="GO" id="GO:0004566">
    <property type="term" value="F:beta-glucuronidase activity"/>
    <property type="evidence" value="ECO:0007669"/>
    <property type="project" value="UniProtKB-EC"/>
</dbReference>
<dbReference type="AlphaFoldDB" id="A0A812E0D2"/>
<proteinExistence type="inferred from homology"/>
<sequence>MWYKTSLSKTGTVIPMPVPSSYNDITQDKELRDFVGWVWYDREFYVDSNWKNDKIVHLRIESAHYNAIVWINSHFAFNHSGGHLPFEGEVSHLLNYFTINRITIAVNNTLTPTTLPPGSIKYERNSKRYPRGYFVQNLQMDFFNYAGIHRHVWLYTTPQIYIHDIILKTSTTGSTGLVTYLVVPSEAGNTIYCDIQVLDKDGKTVVRATGISGTIMIPNANLWWPYTMNKTSPAYLYTFRVVLLADKIDVYRQPFGIRTVAVTDDQLLINKKPFYCLGVGRHEDADVRGKGLDLPLIAKDFNLMKWLGVNCFRTSHYPYSEDLMDQADQQGFAVIDESPGVGIEGNNMGSASLAHHQEVMREMIHRDKNRPSVIIWSVANEPQSYRPEAEHYFGAVVNFTRQLDATRPVTFVMNADFTNDRAAKFVDILCINRYYGWYSDNGHTEVIPLQLAYDLDSIYNLHHRPIILAEYGADAIAGLHRDPSVSFSEEYQVDLLAANHKVFNKLRHKYLVGEMVWNFADFQTAQNVKRVAGNKKGILTRQRQPKLAAFLIRSRYMAINNGTLNEDVCGRSITL</sequence>
<evidence type="ECO:0000259" key="9">
    <source>
        <dbReference type="Pfam" id="PF02837"/>
    </source>
</evidence>
<name>A0A812E0D2_ACAPH</name>
<gene>
    <name evidence="10" type="ORF">SPHA_63593</name>
</gene>
<dbReference type="InterPro" id="IPR006102">
    <property type="entry name" value="Ig-like_GH2"/>
</dbReference>
<evidence type="ECO:0000256" key="1">
    <source>
        <dbReference type="ARBA" id="ARBA00003025"/>
    </source>
</evidence>
<feature type="domain" description="Glycoside hydrolase family 2 immunoglobulin-like beta-sandwich" evidence="7">
    <location>
        <begin position="161"/>
        <end position="258"/>
    </location>
</feature>
<dbReference type="NCBIfam" id="NF007538">
    <property type="entry name" value="PRK10150.1"/>
    <property type="match status" value="1"/>
</dbReference>
<dbReference type="Gene3D" id="2.60.40.10">
    <property type="entry name" value="Immunoglobulins"/>
    <property type="match status" value="1"/>
</dbReference>
<dbReference type="InterPro" id="IPR023232">
    <property type="entry name" value="Glyco_hydro_2_AS"/>
</dbReference>
<dbReference type="Pfam" id="PF00703">
    <property type="entry name" value="Glyco_hydro_2"/>
    <property type="match status" value="1"/>
</dbReference>
<dbReference type="InterPro" id="IPR013783">
    <property type="entry name" value="Ig-like_fold"/>
</dbReference>
<dbReference type="GO" id="GO:0019391">
    <property type="term" value="P:glucuronoside catabolic process"/>
    <property type="evidence" value="ECO:0007669"/>
    <property type="project" value="TreeGrafter"/>
</dbReference>
<evidence type="ECO:0000259" key="7">
    <source>
        <dbReference type="Pfam" id="PF00703"/>
    </source>
</evidence>
<evidence type="ECO:0000313" key="10">
    <source>
        <dbReference type="EMBL" id="CAE1312335.1"/>
    </source>
</evidence>
<dbReference type="GO" id="GO:0005975">
    <property type="term" value="P:carbohydrate metabolic process"/>
    <property type="evidence" value="ECO:0007669"/>
    <property type="project" value="InterPro"/>
</dbReference>
<dbReference type="Proteomes" id="UP000597762">
    <property type="component" value="Unassembled WGS sequence"/>
</dbReference>
<evidence type="ECO:0000256" key="3">
    <source>
        <dbReference type="ARBA" id="ARBA00012761"/>
    </source>
</evidence>
<keyword evidence="5 10" id="KW-0378">Hydrolase</keyword>
<dbReference type="GO" id="GO:0030246">
    <property type="term" value="F:carbohydrate binding"/>
    <property type="evidence" value="ECO:0007669"/>
    <property type="project" value="TreeGrafter"/>
</dbReference>
<feature type="domain" description="Glycoside hydrolase family 2 catalytic" evidence="8">
    <location>
        <begin position="260"/>
        <end position="560"/>
    </location>
</feature>
<dbReference type="Pfam" id="PF02837">
    <property type="entry name" value="Glyco_hydro_2_N"/>
    <property type="match status" value="1"/>
</dbReference>
<evidence type="ECO:0000256" key="2">
    <source>
        <dbReference type="ARBA" id="ARBA00007401"/>
    </source>
</evidence>
<comment type="caution">
    <text evidence="10">The sequence shown here is derived from an EMBL/GenBank/DDBJ whole genome shotgun (WGS) entry which is preliminary data.</text>
</comment>